<dbReference type="Proteomes" id="UP000607397">
    <property type="component" value="Unassembled WGS sequence"/>
</dbReference>
<dbReference type="RefSeq" id="WP_161823774.1">
    <property type="nucleotide sequence ID" value="NZ_WVIC01000003.1"/>
</dbReference>
<evidence type="ECO:0000313" key="4">
    <source>
        <dbReference type="Proteomes" id="UP000607397"/>
    </source>
</evidence>
<evidence type="ECO:0000256" key="2">
    <source>
        <dbReference type="ARBA" id="ARBA00022679"/>
    </source>
</evidence>
<dbReference type="GO" id="GO:0009244">
    <property type="term" value="P:lipopolysaccharide core region biosynthetic process"/>
    <property type="evidence" value="ECO:0007669"/>
    <property type="project" value="TreeGrafter"/>
</dbReference>
<dbReference type="InterPro" id="IPR051199">
    <property type="entry name" value="LPS_LOS_Heptosyltrfase"/>
</dbReference>
<sequence length="319" mass="34971">MTRFLAFIPGSIGDQLLCFPTLDDLKCHYPQAQIDVMVEPRAKGVYRVSRAVNDVLTFNFAGRNGPADWGNLIGQVRDREYDACLYFGQSRWINLLLWLTGVPKRVGYASGWGSVLLTDAIPLKSQQDLATQYHDLLQGFGLASPRSELQINLPAADIEWAESEQTRISLPPEQGYILLCDGGATTTAAPSTYPVTHWQSIVKGSIERQPDLPLLALQTSDNGAWVSAMTNANPNLKVIYPGDLGKQAAIIAGANVLICTGGATLYLGLAVQTYLVALLNRQEQWRSHLDSERLVAIYSPNGNLADIPPIQVLEKVWGH</sequence>
<dbReference type="PANTHER" id="PTHR30160">
    <property type="entry name" value="TETRAACYLDISACCHARIDE 4'-KINASE-RELATED"/>
    <property type="match status" value="1"/>
</dbReference>
<name>A0A8K2A6J3_9CYAN</name>
<reference evidence="3" key="1">
    <citation type="submission" date="2019-12" db="EMBL/GenBank/DDBJ databases">
        <title>High-Quality draft genome sequences of three cyanobacteria isolated from the limestone walls of the Old Cathedral of Coimbra.</title>
        <authorList>
            <person name="Tiago I."/>
            <person name="Soares F."/>
            <person name="Portugal A."/>
        </authorList>
    </citation>
    <scope>NUCLEOTIDE SEQUENCE [LARGE SCALE GENOMIC DNA]</scope>
    <source>
        <strain evidence="3">C</strain>
    </source>
</reference>
<dbReference type="InterPro" id="IPR002201">
    <property type="entry name" value="Glyco_trans_9"/>
</dbReference>
<dbReference type="PANTHER" id="PTHR30160:SF7">
    <property type="entry name" value="ADP-HEPTOSE--LPS HEPTOSYLTRANSFERASE 2"/>
    <property type="match status" value="1"/>
</dbReference>
<keyword evidence="2" id="KW-0808">Transferase</keyword>
<keyword evidence="4" id="KW-1185">Reference proteome</keyword>
<protein>
    <submittedName>
        <fullName evidence="3">Lipopolysaccharide heptosyltransferase family protein</fullName>
    </submittedName>
</protein>
<dbReference type="GO" id="GO:0008713">
    <property type="term" value="F:ADP-heptose-lipopolysaccharide heptosyltransferase activity"/>
    <property type="evidence" value="ECO:0007669"/>
    <property type="project" value="TreeGrafter"/>
</dbReference>
<proteinExistence type="predicted"/>
<gene>
    <name evidence="3" type="ORF">GS597_01910</name>
</gene>
<organism evidence="3 4">
    <name type="scientific">Petrachloros mirabilis ULC683</name>
    <dbReference type="NCBI Taxonomy" id="2781853"/>
    <lineage>
        <taxon>Bacteria</taxon>
        <taxon>Bacillati</taxon>
        <taxon>Cyanobacteriota</taxon>
        <taxon>Cyanophyceae</taxon>
        <taxon>Synechococcales</taxon>
        <taxon>Petrachlorosaceae</taxon>
        <taxon>Petrachloros</taxon>
        <taxon>Petrachloros mirabilis</taxon>
    </lineage>
</organism>
<evidence type="ECO:0000256" key="1">
    <source>
        <dbReference type="ARBA" id="ARBA00022676"/>
    </source>
</evidence>
<comment type="caution">
    <text evidence="3">The sequence shown here is derived from an EMBL/GenBank/DDBJ whole genome shotgun (WGS) entry which is preliminary data.</text>
</comment>
<keyword evidence="1" id="KW-0328">Glycosyltransferase</keyword>
<evidence type="ECO:0000313" key="3">
    <source>
        <dbReference type="EMBL" id="NCJ05290.1"/>
    </source>
</evidence>
<dbReference type="AlphaFoldDB" id="A0A8K2A6J3"/>
<dbReference type="Pfam" id="PF01075">
    <property type="entry name" value="Glyco_transf_9"/>
    <property type="match status" value="1"/>
</dbReference>
<dbReference type="SUPFAM" id="SSF53756">
    <property type="entry name" value="UDP-Glycosyltransferase/glycogen phosphorylase"/>
    <property type="match status" value="1"/>
</dbReference>
<dbReference type="GO" id="GO:0005829">
    <property type="term" value="C:cytosol"/>
    <property type="evidence" value="ECO:0007669"/>
    <property type="project" value="TreeGrafter"/>
</dbReference>
<dbReference type="Gene3D" id="3.40.50.2000">
    <property type="entry name" value="Glycogen Phosphorylase B"/>
    <property type="match status" value="2"/>
</dbReference>
<accession>A0A8K2A6J3</accession>
<dbReference type="EMBL" id="WVIC01000003">
    <property type="protein sequence ID" value="NCJ05290.1"/>
    <property type="molecule type" value="Genomic_DNA"/>
</dbReference>